<dbReference type="SUPFAM" id="SSF52129">
    <property type="entry name" value="Caspase-like"/>
    <property type="match status" value="1"/>
</dbReference>
<dbReference type="PANTHER" id="PTHR48104">
    <property type="entry name" value="METACASPASE-4"/>
    <property type="match status" value="1"/>
</dbReference>
<comment type="caution">
    <text evidence="5">The sequence shown here is derived from an EMBL/GenBank/DDBJ whole genome shotgun (WGS) entry which is preliminary data.</text>
</comment>
<reference evidence="5 6" key="1">
    <citation type="submission" date="2018-02" db="EMBL/GenBank/DDBJ databases">
        <title>Genome sequence of the basidiomycete white-rot fungus Phlebia centrifuga.</title>
        <authorList>
            <person name="Granchi Z."/>
            <person name="Peng M."/>
            <person name="de Vries R.P."/>
            <person name="Hilden K."/>
            <person name="Makela M.R."/>
            <person name="Grigoriev I."/>
            <person name="Riley R."/>
        </authorList>
    </citation>
    <scope>NUCLEOTIDE SEQUENCE [LARGE SCALE GENOMIC DNA]</scope>
    <source>
        <strain evidence="5 6">FBCC195</strain>
    </source>
</reference>
<evidence type="ECO:0000259" key="4">
    <source>
        <dbReference type="Pfam" id="PF00656"/>
    </source>
</evidence>
<accession>A0A2R6PG74</accession>
<dbReference type="InterPro" id="IPR029030">
    <property type="entry name" value="Caspase-like_dom_sf"/>
</dbReference>
<keyword evidence="6" id="KW-1185">Reference proteome</keyword>
<gene>
    <name evidence="5" type="ORF">PHLCEN_2v4852</name>
</gene>
<dbReference type="GO" id="GO:0006915">
    <property type="term" value="P:apoptotic process"/>
    <property type="evidence" value="ECO:0007669"/>
    <property type="project" value="UniProtKB-KW"/>
</dbReference>
<organism evidence="5 6">
    <name type="scientific">Hermanssonia centrifuga</name>
    <dbReference type="NCBI Taxonomy" id="98765"/>
    <lineage>
        <taxon>Eukaryota</taxon>
        <taxon>Fungi</taxon>
        <taxon>Dikarya</taxon>
        <taxon>Basidiomycota</taxon>
        <taxon>Agaricomycotina</taxon>
        <taxon>Agaricomycetes</taxon>
        <taxon>Polyporales</taxon>
        <taxon>Meruliaceae</taxon>
        <taxon>Hermanssonia</taxon>
    </lineage>
</organism>
<protein>
    <recommendedName>
        <fullName evidence="4">Peptidase C14 caspase domain-containing protein</fullName>
    </recommendedName>
</protein>
<feature type="domain" description="Peptidase C14 caspase" evidence="4">
    <location>
        <begin position="58"/>
        <end position="313"/>
    </location>
</feature>
<dbReference type="EMBL" id="MLYV02000493">
    <property type="protein sequence ID" value="PSR90703.1"/>
    <property type="molecule type" value="Genomic_DNA"/>
</dbReference>
<evidence type="ECO:0000256" key="1">
    <source>
        <dbReference type="ARBA" id="ARBA00009005"/>
    </source>
</evidence>
<evidence type="ECO:0000256" key="3">
    <source>
        <dbReference type="ARBA" id="ARBA00022807"/>
    </source>
</evidence>
<keyword evidence="3" id="KW-0645">Protease</keyword>
<keyword evidence="3" id="KW-0788">Thiol protease</keyword>
<dbReference type="GO" id="GO:0006508">
    <property type="term" value="P:proteolysis"/>
    <property type="evidence" value="ECO:0007669"/>
    <property type="project" value="InterPro"/>
</dbReference>
<dbReference type="Pfam" id="PF00656">
    <property type="entry name" value="Peptidase_C14"/>
    <property type="match status" value="1"/>
</dbReference>
<keyword evidence="2" id="KW-0053">Apoptosis</keyword>
<dbReference type="GO" id="GO:0004197">
    <property type="term" value="F:cysteine-type endopeptidase activity"/>
    <property type="evidence" value="ECO:0007669"/>
    <property type="project" value="InterPro"/>
</dbReference>
<comment type="similarity">
    <text evidence="1">Belongs to the peptidase C14B family.</text>
</comment>
<keyword evidence="3" id="KW-0378">Hydrolase</keyword>
<dbReference type="Gene3D" id="3.40.50.1460">
    <property type="match status" value="1"/>
</dbReference>
<evidence type="ECO:0000313" key="6">
    <source>
        <dbReference type="Proteomes" id="UP000186601"/>
    </source>
</evidence>
<dbReference type="OrthoDB" id="3223806at2759"/>
<dbReference type="InterPro" id="IPR011600">
    <property type="entry name" value="Pept_C14_caspase"/>
</dbReference>
<dbReference type="PANTHER" id="PTHR48104:SF30">
    <property type="entry name" value="METACASPASE-1"/>
    <property type="match status" value="1"/>
</dbReference>
<dbReference type="GO" id="GO:0005737">
    <property type="term" value="C:cytoplasm"/>
    <property type="evidence" value="ECO:0007669"/>
    <property type="project" value="TreeGrafter"/>
</dbReference>
<dbReference type="Proteomes" id="UP000186601">
    <property type="component" value="Unassembled WGS sequence"/>
</dbReference>
<sequence>MYGIVHFTSTTLPHHILDKKLRLLQRLQERSVAILKGNSHEPCIYPSNQNSHSRTTLFALIIGINKYIAAKPLFGAVADAESIEEYLMNTLGVPSSNITKLLDEQATRARIIEELRALSKDSRIQDGDPIFIYFAGHGGEVKAPAGWSAEGDTTQYIVPVDYNCKIEGEKVKGIPDRTIAVLLDDLAEAKGDNITVAFDCCHSGSGTRTDTIDPTRLVRNVEKSLPFSDDDDKAILSSPSGKRSDSIASGFLRKGLRSHVLLAACGREEVATEDDSRGIFTQALLQTLRSSGANQLTYTELIKRLPKLISQSPQCEGIHKDRMLFNNRGPSVLQVYYEVQKSEDKLEYQMKAGAAHGIAKDAKFALYKDRDSFNGPPAAILIAQTPMAFATTLIPDPEGEIDPSVSIKEGFVRQTHAGVREDLHLYIVMDERLIEVFRLLAKEMERNDDGRRHIKLVERKEDADLAVGIDSNERVLFDVRRDNGRTWRVPKTVKLLADDVYAVITAAAHFNYHLRRSTTQGAGVLLKKVDIEFLKLKQTEEFDYDRYTFVVIPDPDGKNLIVAGNVDILADESAIYGMRITSRLPRNAPELYCSVFFFDSDFSIVSYYQPGTSGEKVDTSLKPNGEGAVTIGFGAGGVSPRTYHLRPEQNFDVGFVKVFLSTEPLDLSHVCQNSPFEGRRQERPADPKRPLLWDTAIIAINQWKSREAAAFTRNH</sequence>
<name>A0A2R6PG74_9APHY</name>
<evidence type="ECO:0000256" key="2">
    <source>
        <dbReference type="ARBA" id="ARBA00022703"/>
    </source>
</evidence>
<dbReference type="InterPro" id="IPR050452">
    <property type="entry name" value="Metacaspase"/>
</dbReference>
<evidence type="ECO:0000313" key="5">
    <source>
        <dbReference type="EMBL" id="PSR90703.1"/>
    </source>
</evidence>
<dbReference type="AlphaFoldDB" id="A0A2R6PG74"/>
<proteinExistence type="inferred from homology"/>